<dbReference type="Gene3D" id="3.10.450.50">
    <property type="match status" value="1"/>
</dbReference>
<dbReference type="Pfam" id="PF14534">
    <property type="entry name" value="DUF4440"/>
    <property type="match status" value="1"/>
</dbReference>
<dbReference type="Proteomes" id="UP000323454">
    <property type="component" value="Unassembled WGS sequence"/>
</dbReference>
<dbReference type="EMBL" id="VUOB01000063">
    <property type="protein sequence ID" value="KAA2254068.1"/>
    <property type="molecule type" value="Genomic_DNA"/>
</dbReference>
<sequence length="175" mass="19226">MTNTAQQDAELAVRTLSDRLGDAWASADADAYGALFTEDADYVNAIGTHYTGRAAIVESHRALWRKIFRGTRLEGRITQVRLLAEDVAIAHGVGTVLRGRQRMTRRNAKVQSMIAVRRDGQWRFAVFHNTEYHWLKEAIGFTVAPGSAPADAPTLSVRLSTWAAEPTGSSRGITS</sequence>
<dbReference type="SUPFAM" id="SSF54427">
    <property type="entry name" value="NTF2-like"/>
    <property type="match status" value="1"/>
</dbReference>
<reference evidence="2 3" key="2">
    <citation type="submission" date="2019-09" db="EMBL/GenBank/DDBJ databases">
        <authorList>
            <person name="Jin C."/>
        </authorList>
    </citation>
    <scope>NUCLEOTIDE SEQUENCE [LARGE SCALE GENOMIC DNA]</scope>
    <source>
        <strain evidence="2 3">AN110305</strain>
    </source>
</reference>
<gene>
    <name evidence="2" type="ORF">F0L68_31145</name>
</gene>
<accession>A0A5B2WSY4</accession>
<reference evidence="2 3" key="1">
    <citation type="submission" date="2019-09" db="EMBL/GenBank/DDBJ databases">
        <title>Goodfellowia gen. nov., a new genus of the Pseudonocardineae related to Actinoalloteichus, containing Goodfellowia coeruleoviolacea gen. nov., comb. nov. gen. nov., comb. nov.</title>
        <authorList>
            <person name="Labeda D."/>
        </authorList>
    </citation>
    <scope>NUCLEOTIDE SEQUENCE [LARGE SCALE GENOMIC DNA]</scope>
    <source>
        <strain evidence="2 3">AN110305</strain>
    </source>
</reference>
<comment type="caution">
    <text evidence="2">The sequence shown here is derived from an EMBL/GenBank/DDBJ whole genome shotgun (WGS) entry which is preliminary data.</text>
</comment>
<proteinExistence type="predicted"/>
<dbReference type="InterPro" id="IPR011944">
    <property type="entry name" value="Steroid_delta5-4_isomerase"/>
</dbReference>
<dbReference type="InterPro" id="IPR027843">
    <property type="entry name" value="DUF4440"/>
</dbReference>
<evidence type="ECO:0000313" key="3">
    <source>
        <dbReference type="Proteomes" id="UP000323454"/>
    </source>
</evidence>
<dbReference type="InterPro" id="IPR032710">
    <property type="entry name" value="NTF2-like_dom_sf"/>
</dbReference>
<keyword evidence="3" id="KW-1185">Reference proteome</keyword>
<protein>
    <submittedName>
        <fullName evidence="2">SgcJ/EcaC family oxidoreductase</fullName>
    </submittedName>
</protein>
<dbReference type="OrthoDB" id="582247at2"/>
<dbReference type="AlphaFoldDB" id="A0A5B2WSY4"/>
<feature type="domain" description="DUF4440" evidence="1">
    <location>
        <begin position="13"/>
        <end position="123"/>
    </location>
</feature>
<organism evidence="2 3">
    <name type="scientific">Solihabitans fulvus</name>
    <dbReference type="NCBI Taxonomy" id="1892852"/>
    <lineage>
        <taxon>Bacteria</taxon>
        <taxon>Bacillati</taxon>
        <taxon>Actinomycetota</taxon>
        <taxon>Actinomycetes</taxon>
        <taxon>Pseudonocardiales</taxon>
        <taxon>Pseudonocardiaceae</taxon>
        <taxon>Solihabitans</taxon>
    </lineage>
</organism>
<evidence type="ECO:0000313" key="2">
    <source>
        <dbReference type="EMBL" id="KAA2254068.1"/>
    </source>
</evidence>
<dbReference type="RefSeq" id="WP_149853433.1">
    <property type="nucleotide sequence ID" value="NZ_VUOB01000063.1"/>
</dbReference>
<name>A0A5B2WSY4_9PSEU</name>
<dbReference type="NCBIfam" id="TIGR02246">
    <property type="entry name" value="SgcJ/EcaC family oxidoreductase"/>
    <property type="match status" value="1"/>
</dbReference>
<evidence type="ECO:0000259" key="1">
    <source>
        <dbReference type="Pfam" id="PF14534"/>
    </source>
</evidence>